<dbReference type="HOGENOM" id="CLU_065813_0_0_0"/>
<keyword evidence="1" id="KW-1133">Transmembrane helix</keyword>
<name>A0A075WTN2_9BACT</name>
<dbReference type="AlphaFoldDB" id="A0A075WTN2"/>
<dbReference type="KEGG" id="tcm:HL41_08080"/>
<dbReference type="Gene3D" id="1.25.10.10">
    <property type="entry name" value="Leucine-rich Repeat Variant"/>
    <property type="match status" value="1"/>
</dbReference>
<proteinExistence type="predicted"/>
<evidence type="ECO:0008006" key="4">
    <source>
        <dbReference type="Google" id="ProtNLM"/>
    </source>
</evidence>
<dbReference type="SMART" id="SM00567">
    <property type="entry name" value="EZ_HEAT"/>
    <property type="match status" value="3"/>
</dbReference>
<feature type="transmembrane region" description="Helical" evidence="1">
    <location>
        <begin position="6"/>
        <end position="28"/>
    </location>
</feature>
<keyword evidence="3" id="KW-1185">Reference proteome</keyword>
<dbReference type="InterPro" id="IPR004155">
    <property type="entry name" value="PBS_lyase_HEAT"/>
</dbReference>
<dbReference type="SUPFAM" id="SSF48371">
    <property type="entry name" value="ARM repeat"/>
    <property type="match status" value="1"/>
</dbReference>
<dbReference type="Pfam" id="PF13646">
    <property type="entry name" value="HEAT_2"/>
    <property type="match status" value="1"/>
</dbReference>
<dbReference type="RefSeq" id="WP_038060564.1">
    <property type="nucleotide sequence ID" value="NZ_CP008796.1"/>
</dbReference>
<dbReference type="InterPro" id="IPR011989">
    <property type="entry name" value="ARM-like"/>
</dbReference>
<dbReference type="Proteomes" id="UP000028481">
    <property type="component" value="Chromosome"/>
</dbReference>
<keyword evidence="1" id="KW-0812">Transmembrane</keyword>
<dbReference type="InterPro" id="IPR016024">
    <property type="entry name" value="ARM-type_fold"/>
</dbReference>
<sequence length="394" mass="46202">MFFTVKVLSFIILVIFSVNLFLVIYDFIRRFLTQIKYQRLDRARNYFTRILEEIFRAPSVDLSKLKPKLKVSSSLERQALLETLLNYSSRQPEKSFIFAQELGYIEEYEKKLNSSKPYERGEAFRTLAILGSKRSLERMLEALQRENHPEIAFVGFLSCLKLIDKAYFKTFFNLLYEKQKQRVLNLRSVSLVITDFIDRFKEQASFSIYDFLKEQPPSNSFRIALLEGFYYSKHLDETLLRIVKEHLNFEHPEILAKALKVLSKAVEFDKEVGSEEILPFLRHPSWFVRLSALKVLEKKITPEMVEHVAPLLEDKNALVRREAAKALFKLPIEELIIRLPSLLEIKDPYGRDSLVEEMVMSGVWERLKDGGIKGPLKSYVENIMSFLQLNYKMA</sequence>
<keyword evidence="1" id="KW-0472">Membrane</keyword>
<dbReference type="EMBL" id="CP008796">
    <property type="protein sequence ID" value="AIH04619.1"/>
    <property type="molecule type" value="Genomic_DNA"/>
</dbReference>
<evidence type="ECO:0000313" key="3">
    <source>
        <dbReference type="Proteomes" id="UP000028481"/>
    </source>
</evidence>
<evidence type="ECO:0000256" key="1">
    <source>
        <dbReference type="SAM" id="Phobius"/>
    </source>
</evidence>
<reference evidence="2 3" key="1">
    <citation type="journal article" date="2015" name="Genome Announc.">
        <title>Genome Sequence of a Sulfate-Reducing Thermophilic Bacterium, Thermodesulfobacterium commune DSM 2178T (Phylum Thermodesulfobacteria).</title>
        <authorList>
            <person name="Bhatnagar S."/>
            <person name="Badger J.H."/>
            <person name="Madupu R."/>
            <person name="Khouri H.M."/>
            <person name="O'Connor E.M."/>
            <person name="Robb F.T."/>
            <person name="Ward N.L."/>
            <person name="Eisen J.A."/>
        </authorList>
    </citation>
    <scope>NUCLEOTIDE SEQUENCE [LARGE SCALE GENOMIC DNA]</scope>
    <source>
        <strain evidence="2 3">DSM 2178</strain>
    </source>
</reference>
<dbReference type="OrthoDB" id="9812286at2"/>
<gene>
    <name evidence="2" type="ORF">HL41_08080</name>
</gene>
<evidence type="ECO:0000313" key="2">
    <source>
        <dbReference type="EMBL" id="AIH04619.1"/>
    </source>
</evidence>
<protein>
    <recommendedName>
        <fullName evidence="4">HEAT repeat domain-containing protein</fullName>
    </recommendedName>
</protein>
<dbReference type="PaxDb" id="289377-HL41_08080"/>
<dbReference type="eggNOG" id="COG1413">
    <property type="taxonomic scope" value="Bacteria"/>
</dbReference>
<accession>A0A075WTN2</accession>
<organism evidence="2 3">
    <name type="scientific">Thermodesulfobacterium commune DSM 2178</name>
    <dbReference type="NCBI Taxonomy" id="289377"/>
    <lineage>
        <taxon>Bacteria</taxon>
        <taxon>Pseudomonadati</taxon>
        <taxon>Thermodesulfobacteriota</taxon>
        <taxon>Thermodesulfobacteria</taxon>
        <taxon>Thermodesulfobacteriales</taxon>
        <taxon>Thermodesulfobacteriaceae</taxon>
        <taxon>Thermodesulfobacterium</taxon>
    </lineage>
</organism>